<proteinExistence type="predicted"/>
<feature type="chain" id="PRO_5009190500" evidence="1">
    <location>
        <begin position="19"/>
        <end position="202"/>
    </location>
</feature>
<dbReference type="AlphaFoldDB" id="A0A1E5XTG3"/>
<keyword evidence="1" id="KW-0732">Signal</keyword>
<feature type="signal peptide" evidence="1">
    <location>
        <begin position="1"/>
        <end position="18"/>
    </location>
</feature>
<evidence type="ECO:0000313" key="3">
    <source>
        <dbReference type="Proteomes" id="UP000095463"/>
    </source>
</evidence>
<evidence type="ECO:0000256" key="1">
    <source>
        <dbReference type="SAM" id="SignalP"/>
    </source>
</evidence>
<dbReference type="EMBL" id="LAJE02000116">
    <property type="protein sequence ID" value="OEO31875.1"/>
    <property type="molecule type" value="Genomic_DNA"/>
</dbReference>
<keyword evidence="3" id="KW-1185">Reference proteome</keyword>
<evidence type="ECO:0000313" key="2">
    <source>
        <dbReference type="EMBL" id="OEO31875.1"/>
    </source>
</evidence>
<dbReference type="OrthoDB" id="7946198at2"/>
<organism evidence="2 3">
    <name type="scientific">Devosia insulae DS-56</name>
    <dbReference type="NCBI Taxonomy" id="1116389"/>
    <lineage>
        <taxon>Bacteria</taxon>
        <taxon>Pseudomonadati</taxon>
        <taxon>Pseudomonadota</taxon>
        <taxon>Alphaproteobacteria</taxon>
        <taxon>Hyphomicrobiales</taxon>
        <taxon>Devosiaceae</taxon>
        <taxon>Devosia</taxon>
    </lineage>
</organism>
<accession>A0A1E5XTG3</accession>
<reference evidence="2 3" key="1">
    <citation type="journal article" date="2015" name="Genome Announc.">
        <title>Genome Assemblies of Three Soil-Associated Devosia species: D. insulae, D. limi, and D. soli.</title>
        <authorList>
            <person name="Hassan Y.I."/>
            <person name="Lepp D."/>
            <person name="Zhou T."/>
        </authorList>
    </citation>
    <scope>NUCLEOTIDE SEQUENCE [LARGE SCALE GENOMIC DNA]</scope>
    <source>
        <strain evidence="2 3">DS-56</strain>
    </source>
</reference>
<gene>
    <name evidence="2" type="ORF">VW23_014135</name>
</gene>
<name>A0A1E5XTG3_9HYPH</name>
<protein>
    <submittedName>
        <fullName evidence="2">Uncharacterized protein</fullName>
    </submittedName>
</protein>
<comment type="caution">
    <text evidence="2">The sequence shown here is derived from an EMBL/GenBank/DDBJ whole genome shotgun (WGS) entry which is preliminary data.</text>
</comment>
<dbReference type="Proteomes" id="UP000095463">
    <property type="component" value="Unassembled WGS sequence"/>
</dbReference>
<dbReference type="RefSeq" id="WP_069908953.1">
    <property type="nucleotide sequence ID" value="NZ_LAJE02000116.1"/>
</dbReference>
<sequence length="202" mass="22162">MRRLLFALTLLLAPAVQAAEPQIDEVRAAWDACSKLLETAPNDWTGWRRNFDGGYSDHFEFHDGGDAAPSVLVQTWLIDAIATQTDTSCYRPDGSLAFIYSEMLSPNVAEGATGPAVTREGRLYFAPDGHLLRLLKRITEAGKEVAVIDNAQYQLARGCGLTAPHATVDDVRSHLIAELGDIEGTRGKYVQEPLDWCGMEVE</sequence>